<feature type="compositionally biased region" description="Polar residues" evidence="1">
    <location>
        <begin position="266"/>
        <end position="301"/>
    </location>
</feature>
<keyword evidence="3" id="KW-1185">Reference proteome</keyword>
<evidence type="ECO:0000256" key="1">
    <source>
        <dbReference type="SAM" id="MobiDB-lite"/>
    </source>
</evidence>
<feature type="compositionally biased region" description="Polar residues" evidence="1">
    <location>
        <begin position="233"/>
        <end position="242"/>
    </location>
</feature>
<reference evidence="2 3" key="1">
    <citation type="submission" date="2023-08" db="EMBL/GenBank/DDBJ databases">
        <title>Black Yeasts Isolated from many extreme environments.</title>
        <authorList>
            <person name="Coleine C."/>
            <person name="Stajich J.E."/>
            <person name="Selbmann L."/>
        </authorList>
    </citation>
    <scope>NUCLEOTIDE SEQUENCE [LARGE SCALE GENOMIC DNA]</scope>
    <source>
        <strain evidence="2 3">CCFEE 5935</strain>
    </source>
</reference>
<evidence type="ECO:0000313" key="2">
    <source>
        <dbReference type="EMBL" id="KAK5164219.1"/>
    </source>
</evidence>
<feature type="compositionally biased region" description="Polar residues" evidence="1">
    <location>
        <begin position="176"/>
        <end position="187"/>
    </location>
</feature>
<comment type="caution">
    <text evidence="2">The sequence shown here is derived from an EMBL/GenBank/DDBJ whole genome shotgun (WGS) entry which is preliminary data.</text>
</comment>
<protein>
    <submittedName>
        <fullName evidence="2">Uncharacterized protein</fullName>
    </submittedName>
</protein>
<feature type="compositionally biased region" description="Polar residues" evidence="1">
    <location>
        <begin position="13"/>
        <end position="22"/>
    </location>
</feature>
<feature type="region of interest" description="Disordered" evidence="1">
    <location>
        <begin position="168"/>
        <end position="301"/>
    </location>
</feature>
<dbReference type="AlphaFoldDB" id="A0AAV9NWC4"/>
<evidence type="ECO:0000313" key="3">
    <source>
        <dbReference type="Proteomes" id="UP001337655"/>
    </source>
</evidence>
<organism evidence="2 3">
    <name type="scientific">Saxophila tyrrhenica</name>
    <dbReference type="NCBI Taxonomy" id="1690608"/>
    <lineage>
        <taxon>Eukaryota</taxon>
        <taxon>Fungi</taxon>
        <taxon>Dikarya</taxon>
        <taxon>Ascomycota</taxon>
        <taxon>Pezizomycotina</taxon>
        <taxon>Dothideomycetes</taxon>
        <taxon>Dothideomycetidae</taxon>
        <taxon>Mycosphaerellales</taxon>
        <taxon>Extremaceae</taxon>
        <taxon>Saxophila</taxon>
    </lineage>
</organism>
<dbReference type="RefSeq" id="XP_064654512.1">
    <property type="nucleotide sequence ID" value="XM_064807139.1"/>
</dbReference>
<gene>
    <name evidence="2" type="ORF">LTR77_009913</name>
</gene>
<accession>A0AAV9NWC4</accession>
<feature type="compositionally biased region" description="Low complexity" evidence="1">
    <location>
        <begin position="196"/>
        <end position="209"/>
    </location>
</feature>
<feature type="compositionally biased region" description="Basic and acidic residues" evidence="1">
    <location>
        <begin position="1"/>
        <end position="12"/>
    </location>
</feature>
<feature type="compositionally biased region" description="Basic and acidic residues" evidence="1">
    <location>
        <begin position="23"/>
        <end position="33"/>
    </location>
</feature>
<sequence>MATRTARFEDWKSSPQTRIQTRSIREPRDEHALFAKTPPRTRPAPINIAPGEPSPLLKAVPFTGRTSEDRCETPPIPEIVDVAVPNIWPRRGPLQQECFKKRVPTPRLTSGCSTRQSAMSYGILDYYMHEPSPLHSPTFPPPPRIETPVLGPAINEFDFGLVASAKPASPCLPATQPKQAPVPSQDTRPGADRPTPHQSRSTTTTATTPPSQPQPPSDPKATYKLFPSGRELQPTSPSTPTQIHPAYRPRKESISTSSIRSRKDSCTSTQRIQLRTLSGSTNPHSNGSNSSTPTSQSRWSEDTITSPLIASTTPGPRTSFGGLLGPQYPACFFEEEEEDDEAAPLRRKFGLGPKRVKATEIRGGKGRFEERRGGWGWVRRVVLCGCGG</sequence>
<feature type="region of interest" description="Disordered" evidence="1">
    <location>
        <begin position="1"/>
        <end position="55"/>
    </location>
</feature>
<name>A0AAV9NWC4_9PEZI</name>
<dbReference type="GeneID" id="89931243"/>
<dbReference type="EMBL" id="JAVRRT010000020">
    <property type="protein sequence ID" value="KAK5164219.1"/>
    <property type="molecule type" value="Genomic_DNA"/>
</dbReference>
<proteinExistence type="predicted"/>
<dbReference type="Proteomes" id="UP001337655">
    <property type="component" value="Unassembled WGS sequence"/>
</dbReference>